<evidence type="ECO:0000256" key="2">
    <source>
        <dbReference type="ARBA" id="ARBA00023315"/>
    </source>
</evidence>
<dbReference type="CDD" id="cd04301">
    <property type="entry name" value="NAT_SF"/>
    <property type="match status" value="1"/>
</dbReference>
<keyword evidence="2" id="KW-0012">Acyltransferase</keyword>
<name>A0A919F8S7_9XANT</name>
<dbReference type="InterPro" id="IPR000182">
    <property type="entry name" value="GNAT_dom"/>
</dbReference>
<sequence>MIALASPTMRARPAPLPVAPTLRRAFGGDARTLWALCREAAAAPDPAQALAADMPLPLREALFDTPCRSWAWLAEVGGDAIGMIVASAGLVLPQGGYCLSVDAIYVRPAWRGRGVGTRLQAHALAMAAEMGCLQLRLGDGRVLEAVAPARPREAVP</sequence>
<keyword evidence="5" id="KW-1185">Reference proteome</keyword>
<dbReference type="Pfam" id="PF00583">
    <property type="entry name" value="Acetyltransf_1"/>
    <property type="match status" value="1"/>
</dbReference>
<feature type="domain" description="N-acetyltransferase" evidence="3">
    <location>
        <begin position="20"/>
        <end position="156"/>
    </location>
</feature>
<dbReference type="SUPFAM" id="SSF55729">
    <property type="entry name" value="Acyl-CoA N-acyltransferases (Nat)"/>
    <property type="match status" value="1"/>
</dbReference>
<comment type="caution">
    <text evidence="4">The sequence shown here is derived from an EMBL/GenBank/DDBJ whole genome shotgun (WGS) entry which is preliminary data.</text>
</comment>
<evidence type="ECO:0000313" key="5">
    <source>
        <dbReference type="Proteomes" id="UP000623958"/>
    </source>
</evidence>
<protein>
    <recommendedName>
        <fullName evidence="3">N-acetyltransferase domain-containing protein</fullName>
    </recommendedName>
</protein>
<dbReference type="InterPro" id="IPR050832">
    <property type="entry name" value="Bact_Acetyltransf"/>
</dbReference>
<proteinExistence type="predicted"/>
<accession>A0A919F8S7</accession>
<dbReference type="GO" id="GO:0016747">
    <property type="term" value="F:acyltransferase activity, transferring groups other than amino-acyl groups"/>
    <property type="evidence" value="ECO:0007669"/>
    <property type="project" value="InterPro"/>
</dbReference>
<dbReference type="Proteomes" id="UP000623958">
    <property type="component" value="Unassembled WGS sequence"/>
</dbReference>
<dbReference type="RefSeq" id="WP_434029325.1">
    <property type="nucleotide sequence ID" value="NZ_BNBA01000014.1"/>
</dbReference>
<keyword evidence="1" id="KW-0808">Transferase</keyword>
<reference evidence="4" key="2">
    <citation type="submission" date="2020-09" db="EMBL/GenBank/DDBJ databases">
        <authorList>
            <person name="Sun Q."/>
            <person name="Ohkuma M."/>
        </authorList>
    </citation>
    <scope>NUCLEOTIDE SEQUENCE</scope>
    <source>
        <strain evidence="4">JCM 13306</strain>
    </source>
</reference>
<dbReference type="PANTHER" id="PTHR43877">
    <property type="entry name" value="AMINOALKYLPHOSPHONATE N-ACETYLTRANSFERASE-RELATED-RELATED"/>
    <property type="match status" value="1"/>
</dbReference>
<organism evidence="4 5">
    <name type="scientific">Xanthomonas boreopolis</name>
    <dbReference type="NCBI Taxonomy" id="86183"/>
    <lineage>
        <taxon>Bacteria</taxon>
        <taxon>Pseudomonadati</taxon>
        <taxon>Pseudomonadota</taxon>
        <taxon>Gammaproteobacteria</taxon>
        <taxon>Lysobacterales</taxon>
        <taxon>Lysobacteraceae</taxon>
        <taxon>Xanthomonas</taxon>
    </lineage>
</organism>
<dbReference type="InterPro" id="IPR016181">
    <property type="entry name" value="Acyl_CoA_acyltransferase"/>
</dbReference>
<gene>
    <name evidence="4" type="ORF">GCM10009090_20680</name>
</gene>
<dbReference type="Gene3D" id="3.40.630.30">
    <property type="match status" value="1"/>
</dbReference>
<evidence type="ECO:0000256" key="1">
    <source>
        <dbReference type="ARBA" id="ARBA00022679"/>
    </source>
</evidence>
<dbReference type="AlphaFoldDB" id="A0A919F8S7"/>
<dbReference type="PROSITE" id="PS51186">
    <property type="entry name" value="GNAT"/>
    <property type="match status" value="1"/>
</dbReference>
<reference evidence="4" key="1">
    <citation type="journal article" date="2014" name="Int. J. Syst. Evol. Microbiol.">
        <title>Complete genome sequence of Corynebacterium casei LMG S-19264T (=DSM 44701T), isolated from a smear-ripened cheese.</title>
        <authorList>
            <consortium name="US DOE Joint Genome Institute (JGI-PGF)"/>
            <person name="Walter F."/>
            <person name="Albersmeier A."/>
            <person name="Kalinowski J."/>
            <person name="Ruckert C."/>
        </authorList>
    </citation>
    <scope>NUCLEOTIDE SEQUENCE</scope>
    <source>
        <strain evidence="4">JCM 13306</strain>
    </source>
</reference>
<evidence type="ECO:0000313" key="4">
    <source>
        <dbReference type="EMBL" id="GHH54216.1"/>
    </source>
</evidence>
<dbReference type="EMBL" id="BNBA01000014">
    <property type="protein sequence ID" value="GHH54216.1"/>
    <property type="molecule type" value="Genomic_DNA"/>
</dbReference>
<evidence type="ECO:0000259" key="3">
    <source>
        <dbReference type="PROSITE" id="PS51186"/>
    </source>
</evidence>